<dbReference type="PANTHER" id="PTHR11557:SF0">
    <property type="entry name" value="PORPHOBILINOGEN DEAMINASE"/>
    <property type="match status" value="1"/>
</dbReference>
<name>A0A8E6B4C9_9BACT</name>
<dbReference type="NCBIfam" id="TIGR00212">
    <property type="entry name" value="hemC"/>
    <property type="match status" value="1"/>
</dbReference>
<comment type="cofactor">
    <cofactor evidence="8">
        <name>dipyrromethane</name>
        <dbReference type="ChEBI" id="CHEBI:60342"/>
    </cofactor>
    <text evidence="8">Binds 1 dipyrromethane group covalently.</text>
</comment>
<dbReference type="SUPFAM" id="SSF54782">
    <property type="entry name" value="Porphobilinogen deaminase (hydroxymethylbilane synthase), C-terminal domain"/>
    <property type="match status" value="1"/>
</dbReference>
<dbReference type="SUPFAM" id="SSF53850">
    <property type="entry name" value="Periplasmic binding protein-like II"/>
    <property type="match status" value="1"/>
</dbReference>
<dbReference type="Gene3D" id="3.30.160.40">
    <property type="entry name" value="Porphobilinogen deaminase, C-terminal domain"/>
    <property type="match status" value="1"/>
</dbReference>
<dbReference type="HAMAP" id="MF_00260">
    <property type="entry name" value="Porphobil_deam"/>
    <property type="match status" value="1"/>
</dbReference>
<comment type="function">
    <text evidence="1 8">Tetrapolymerization of the monopyrrole PBG into the hydroxymethylbilane pre-uroporphyrinogen in several discrete steps.</text>
</comment>
<dbReference type="GO" id="GO:0006782">
    <property type="term" value="P:protoporphyrinogen IX biosynthetic process"/>
    <property type="evidence" value="ECO:0007669"/>
    <property type="project" value="UniProtKB-UniRule"/>
</dbReference>
<evidence type="ECO:0000256" key="4">
    <source>
        <dbReference type="ARBA" id="ARBA00011245"/>
    </source>
</evidence>
<dbReference type="EMBL" id="CP074694">
    <property type="protein sequence ID" value="QVL31112.1"/>
    <property type="molecule type" value="Genomic_DNA"/>
</dbReference>
<evidence type="ECO:0000256" key="1">
    <source>
        <dbReference type="ARBA" id="ARBA00002869"/>
    </source>
</evidence>
<evidence type="ECO:0000256" key="5">
    <source>
        <dbReference type="ARBA" id="ARBA00022679"/>
    </source>
</evidence>
<evidence type="ECO:0000256" key="7">
    <source>
        <dbReference type="ARBA" id="ARBA00048169"/>
    </source>
</evidence>
<evidence type="ECO:0000259" key="10">
    <source>
        <dbReference type="Pfam" id="PF03900"/>
    </source>
</evidence>
<keyword evidence="12" id="KW-1185">Reference proteome</keyword>
<dbReference type="InterPro" id="IPR036803">
    <property type="entry name" value="Porphobilinogen_deaminase_C_sf"/>
</dbReference>
<dbReference type="Pfam" id="PF03900">
    <property type="entry name" value="Porphobil_deamC"/>
    <property type="match status" value="1"/>
</dbReference>
<dbReference type="GO" id="GO:0005737">
    <property type="term" value="C:cytoplasm"/>
    <property type="evidence" value="ECO:0007669"/>
    <property type="project" value="UniProtKB-UniRule"/>
</dbReference>
<evidence type="ECO:0000313" key="12">
    <source>
        <dbReference type="Proteomes" id="UP000676194"/>
    </source>
</evidence>
<evidence type="ECO:0000259" key="9">
    <source>
        <dbReference type="Pfam" id="PF01379"/>
    </source>
</evidence>
<comment type="miscellaneous">
    <text evidence="8">The porphobilinogen subunits are added to the dipyrromethane group.</text>
</comment>
<dbReference type="RefSeq" id="WP_213494993.1">
    <property type="nucleotide sequence ID" value="NZ_CP074694.1"/>
</dbReference>
<feature type="domain" description="Porphobilinogen deaminase N-terminal" evidence="9">
    <location>
        <begin position="4"/>
        <end position="209"/>
    </location>
</feature>
<dbReference type="PIRSF" id="PIRSF001438">
    <property type="entry name" value="4pyrrol_synth_OHMeBilane_synth"/>
    <property type="match status" value="1"/>
</dbReference>
<evidence type="ECO:0000256" key="2">
    <source>
        <dbReference type="ARBA" id="ARBA00004735"/>
    </source>
</evidence>
<evidence type="ECO:0000256" key="3">
    <source>
        <dbReference type="ARBA" id="ARBA00005638"/>
    </source>
</evidence>
<comment type="similarity">
    <text evidence="3 8">Belongs to the HMBS family.</text>
</comment>
<feature type="modified residue" description="S-(dipyrrolylmethanemethyl)cysteine" evidence="8">
    <location>
        <position position="240"/>
    </location>
</feature>
<keyword evidence="6 8" id="KW-0627">Porphyrin biosynthesis</keyword>
<feature type="domain" description="Porphobilinogen deaminase C-terminal" evidence="10">
    <location>
        <begin position="224"/>
        <end position="293"/>
    </location>
</feature>
<evidence type="ECO:0000256" key="6">
    <source>
        <dbReference type="ARBA" id="ARBA00023244"/>
    </source>
</evidence>
<dbReference type="InterPro" id="IPR022418">
    <property type="entry name" value="Porphobilinogen_deaminase_C"/>
</dbReference>
<dbReference type="Proteomes" id="UP000676194">
    <property type="component" value="Chromosome"/>
</dbReference>
<gene>
    <name evidence="8 11" type="primary">hemC</name>
    <name evidence="11" type="ORF">KIH39_20005</name>
</gene>
<dbReference type="EC" id="2.5.1.61" evidence="8"/>
<evidence type="ECO:0000313" key="11">
    <source>
        <dbReference type="EMBL" id="QVL31112.1"/>
    </source>
</evidence>
<comment type="pathway">
    <text evidence="2">Porphyrin-containing compound metabolism; protoporphyrin-IX biosynthesis; coproporphyrinogen-III from 5-aminolevulinate: step 2/4.</text>
</comment>
<comment type="subunit">
    <text evidence="4 8">Monomer.</text>
</comment>
<accession>A0A8E6B4C9</accession>
<dbReference type="GO" id="GO:0004418">
    <property type="term" value="F:hydroxymethylbilane synthase activity"/>
    <property type="evidence" value="ECO:0007669"/>
    <property type="project" value="UniProtKB-UniRule"/>
</dbReference>
<evidence type="ECO:0000256" key="8">
    <source>
        <dbReference type="HAMAP-Rule" id="MF_00260"/>
    </source>
</evidence>
<dbReference type="FunFam" id="3.40.190.10:FF:000005">
    <property type="entry name" value="Porphobilinogen deaminase"/>
    <property type="match status" value="1"/>
</dbReference>
<dbReference type="InterPro" id="IPR000860">
    <property type="entry name" value="HemC"/>
</dbReference>
<dbReference type="PANTHER" id="PTHR11557">
    <property type="entry name" value="PORPHOBILINOGEN DEAMINASE"/>
    <property type="match status" value="1"/>
</dbReference>
<keyword evidence="5 8" id="KW-0808">Transferase</keyword>
<comment type="catalytic activity">
    <reaction evidence="7 8">
        <text>4 porphobilinogen + H2O = hydroxymethylbilane + 4 NH4(+)</text>
        <dbReference type="Rhea" id="RHEA:13185"/>
        <dbReference type="ChEBI" id="CHEBI:15377"/>
        <dbReference type="ChEBI" id="CHEBI:28938"/>
        <dbReference type="ChEBI" id="CHEBI:57845"/>
        <dbReference type="ChEBI" id="CHEBI:58126"/>
        <dbReference type="EC" id="2.5.1.61"/>
    </reaction>
</comment>
<dbReference type="AlphaFoldDB" id="A0A8E6B4C9"/>
<dbReference type="KEGG" id="tsph:KIH39_20005"/>
<proteinExistence type="inferred from homology"/>
<organism evidence="11 12">
    <name type="scientific">Telmatocola sphagniphila</name>
    <dbReference type="NCBI Taxonomy" id="1123043"/>
    <lineage>
        <taxon>Bacteria</taxon>
        <taxon>Pseudomonadati</taxon>
        <taxon>Planctomycetota</taxon>
        <taxon>Planctomycetia</taxon>
        <taxon>Gemmatales</taxon>
        <taxon>Gemmataceae</taxon>
    </lineage>
</organism>
<dbReference type="Gene3D" id="3.40.190.10">
    <property type="entry name" value="Periplasmic binding protein-like II"/>
    <property type="match status" value="2"/>
</dbReference>
<dbReference type="InterPro" id="IPR022419">
    <property type="entry name" value="Porphobilin_deaminase_cofac_BS"/>
</dbReference>
<reference evidence="11" key="1">
    <citation type="submission" date="2021-05" db="EMBL/GenBank/DDBJ databases">
        <title>Complete genome sequence of the cellulolytic planctomycete Telmatocola sphagniphila SP2T and characterization of the first cellulase from planctomycetes.</title>
        <authorList>
            <person name="Rakitin A.L."/>
            <person name="Beletsky A.V."/>
            <person name="Naumoff D.G."/>
            <person name="Kulichevskaya I.S."/>
            <person name="Mardanov A.V."/>
            <person name="Ravin N.V."/>
            <person name="Dedysh S.N."/>
        </authorList>
    </citation>
    <scope>NUCLEOTIDE SEQUENCE</scope>
    <source>
        <strain evidence="11">SP2T</strain>
    </source>
</reference>
<protein>
    <recommendedName>
        <fullName evidence="8">Porphobilinogen deaminase</fullName>
        <shortName evidence="8">PBG</shortName>
        <ecNumber evidence="8">2.5.1.61</ecNumber>
    </recommendedName>
    <alternativeName>
        <fullName evidence="8">Hydroxymethylbilane synthase</fullName>
        <shortName evidence="8">HMBS</shortName>
    </alternativeName>
    <alternativeName>
        <fullName evidence="8">Pre-uroporphyrinogen synthase</fullName>
    </alternativeName>
</protein>
<dbReference type="PROSITE" id="PS00533">
    <property type="entry name" value="PORPHOBILINOGEN_DEAM"/>
    <property type="match status" value="1"/>
</dbReference>
<sequence length="303" mass="32927">MTHIRIGTRASALALWQANHIADLLRQVPSVGSVELVRIETTGDAVQDRPLSAMGGFGVFTREIQNALLDRRVDVAVHSLKDLPTLFVEGLKLIATPARAPIGDAFISHKYSKFDDLPAGATLGTSSLRRRAQILNRRPDLNLIDLRGNVDTRLRKLRDQNLDGIILAQAGLIRLGFENQITERLDPEWMLPAVGQGAIGLECREDNVEAVEALRTINDPKTWNAVLAERSMLFALGGGCLVPIGVQSIAEAETLTLRAAVLSQDGRQRIYDQISGASDRPQELGALLAGKLLDAGAKQLLLN</sequence>
<dbReference type="PRINTS" id="PR00151">
    <property type="entry name" value="PORPHBDMNASE"/>
</dbReference>
<dbReference type="Pfam" id="PF01379">
    <property type="entry name" value="Porphobil_deam"/>
    <property type="match status" value="1"/>
</dbReference>
<dbReference type="InterPro" id="IPR022417">
    <property type="entry name" value="Porphobilin_deaminase_N"/>
</dbReference>